<organism evidence="1 2">
    <name type="scientific">Yersinia rohdei</name>
    <dbReference type="NCBI Taxonomy" id="29485"/>
    <lineage>
        <taxon>Bacteria</taxon>
        <taxon>Pseudomonadati</taxon>
        <taxon>Pseudomonadota</taxon>
        <taxon>Gammaproteobacteria</taxon>
        <taxon>Enterobacterales</taxon>
        <taxon>Yersiniaceae</taxon>
        <taxon>Yersinia</taxon>
    </lineage>
</organism>
<protein>
    <submittedName>
        <fullName evidence="1">Uncharacterized protein</fullName>
    </submittedName>
</protein>
<evidence type="ECO:0000313" key="2">
    <source>
        <dbReference type="Proteomes" id="UP000031914"/>
    </source>
</evidence>
<evidence type="ECO:0000313" key="1">
    <source>
        <dbReference type="EMBL" id="AJJ09554.1"/>
    </source>
</evidence>
<name>A0ABM5S8L3_YERRO</name>
<dbReference type="Proteomes" id="UP000031914">
    <property type="component" value="Chromosome"/>
</dbReference>
<dbReference type="EMBL" id="CP009787">
    <property type="protein sequence ID" value="AJJ09554.1"/>
    <property type="molecule type" value="Genomic_DNA"/>
</dbReference>
<proteinExistence type="predicted"/>
<sequence>MTYFFDDSGSFSEWSVLKDDRNSVSVALNDGAFSRKGDGVITLYYPT</sequence>
<keyword evidence="2" id="KW-1185">Reference proteome</keyword>
<reference evidence="1 2" key="1">
    <citation type="journal article" date="2015" name="Genome Announc.">
        <title>Thirty-Two Complete Genome Assemblies of Nine Yersinia Species, Including Y. pestis, Y. pseudotuberculosis, and Y. enterocolitica.</title>
        <authorList>
            <person name="Johnson S.L."/>
            <person name="Daligault H.E."/>
            <person name="Davenport K.W."/>
            <person name="Jaissle J."/>
            <person name="Frey K.G."/>
            <person name="Ladner J.T."/>
            <person name="Broomall S.M."/>
            <person name="Bishop-Lilly K.A."/>
            <person name="Bruce D.C."/>
            <person name="Coyne S.R."/>
            <person name="Gibbons H.S."/>
            <person name="Lo C.C."/>
            <person name="Munk A.C."/>
            <person name="Rosenzweig C.N."/>
            <person name="Koroleva G.I."/>
            <person name="Palacios G.F."/>
            <person name="Redden C.L."/>
            <person name="Xu Y."/>
            <person name="Minogue T.D."/>
            <person name="Chain P.S."/>
        </authorList>
    </citation>
    <scope>NUCLEOTIDE SEQUENCE [LARGE SCALE GENOMIC DNA]</scope>
    <source>
        <strain evidence="1 2">YRA</strain>
    </source>
</reference>
<gene>
    <name evidence="1" type="ORF">CH64_10</name>
</gene>
<accession>A0ABM5S8L3</accession>